<dbReference type="eggNOG" id="ENOG502ZW5C">
    <property type="taxonomic scope" value="Bacteria"/>
</dbReference>
<name>B1X1U6_CROS5</name>
<reference evidence="1 2" key="1">
    <citation type="journal article" date="2008" name="Proc. Natl. Acad. Sci. U.S.A.">
        <title>The genome of Cyanothece 51142, a unicellular diazotrophic cyanobacterium important in the marine nitrogen cycle.</title>
        <authorList>
            <person name="Welsh E.A."/>
            <person name="Liberton M."/>
            <person name="Stoeckel J."/>
            <person name="Loh T."/>
            <person name="Elvitigala T."/>
            <person name="Wang C."/>
            <person name="Wollam A."/>
            <person name="Fulton R.S."/>
            <person name="Clifton S.W."/>
            <person name="Jacobs J.M."/>
            <person name="Aurora R."/>
            <person name="Ghosh B.K."/>
            <person name="Sherman L.A."/>
            <person name="Smith R.D."/>
            <person name="Wilson R.K."/>
            <person name="Pakrasi H.B."/>
        </authorList>
    </citation>
    <scope>NUCLEOTIDE SEQUENCE [LARGE SCALE GENOMIC DNA]</scope>
    <source>
        <strain evidence="2">ATCC 51142 / BH68</strain>
    </source>
</reference>
<dbReference type="EMBL" id="CP000806">
    <property type="protein sequence ID" value="ACB53126.1"/>
    <property type="molecule type" value="Genomic_DNA"/>
</dbReference>
<gene>
    <name evidence="1" type="ordered locus">cce_3778</name>
</gene>
<dbReference type="RefSeq" id="WP_009545066.1">
    <property type="nucleotide sequence ID" value="NC_010546.1"/>
</dbReference>
<dbReference type="Proteomes" id="UP000001203">
    <property type="component" value="Chromosome circular"/>
</dbReference>
<protein>
    <submittedName>
        <fullName evidence="1">Uncharacterized protein</fullName>
    </submittedName>
</protein>
<sequence>MGKHSPNHFRQYIEIHETIIDQFKVKDFIGDETLEFITMGFSYNLIGEIACRGNIVINVDKLIDVISGSGVNALLQTRWYAYNVFVRNRFNLFRYDNQDDYFLSLGQEHKDEHHKHLFDWETGEELPDSPIWVGEDSWPTLGEVIKETEQWYWSNRDQLEYPDSYPNLDLR</sequence>
<organism evidence="1 2">
    <name type="scientific">Crocosphaera subtropica (strain ATCC 51142 / BH68)</name>
    <name type="common">Cyanothece sp. (strain ATCC 51142)</name>
    <dbReference type="NCBI Taxonomy" id="43989"/>
    <lineage>
        <taxon>Bacteria</taxon>
        <taxon>Bacillati</taxon>
        <taxon>Cyanobacteriota</taxon>
        <taxon>Cyanophyceae</taxon>
        <taxon>Oscillatoriophycideae</taxon>
        <taxon>Chroococcales</taxon>
        <taxon>Aphanothecaceae</taxon>
        <taxon>Crocosphaera</taxon>
        <taxon>Crocosphaera subtropica</taxon>
    </lineage>
</organism>
<evidence type="ECO:0000313" key="1">
    <source>
        <dbReference type="EMBL" id="ACB53126.1"/>
    </source>
</evidence>
<dbReference type="AlphaFoldDB" id="B1X1U6"/>
<dbReference type="KEGG" id="cyt:cce_3778"/>
<dbReference type="OrthoDB" id="9903666at2"/>
<evidence type="ECO:0000313" key="2">
    <source>
        <dbReference type="Proteomes" id="UP000001203"/>
    </source>
</evidence>
<accession>B1X1U6</accession>
<proteinExistence type="predicted"/>
<keyword evidence="2" id="KW-1185">Reference proteome</keyword>
<dbReference type="HOGENOM" id="CLU_1560405_0_0_3"/>
<dbReference type="STRING" id="43989.cce_3778"/>